<sequence length="215" mass="23131">MIEGRTYSAVFFDLDGTLIDTERLGLAAGQAAMAMLGHDVEQSFLHQLIGKDRDSGAEILRAHLPDLDLEALDHHWEVESHRLHKAGIDLKPGVLTLLDELAARKMPRAIVTSSQSRSAQEKLAMTGLDRYFSTVVTVNCVTRAKPAPDAYLLAAQRLDVDPATCLVFEDSDTGAQAAHSAGMRVVQVPDLLPTAGLHAHHVADTLINGARAAGL</sequence>
<dbReference type="AlphaFoldDB" id="A0A2G8RC69"/>
<proteinExistence type="predicted"/>
<dbReference type="CDD" id="cd07505">
    <property type="entry name" value="HAD_BPGM-like"/>
    <property type="match status" value="1"/>
</dbReference>
<dbReference type="PRINTS" id="PR00413">
    <property type="entry name" value="HADHALOGNASE"/>
</dbReference>
<dbReference type="OrthoDB" id="9782449at2"/>
<dbReference type="NCBIfam" id="TIGR01509">
    <property type="entry name" value="HAD-SF-IA-v3"/>
    <property type="match status" value="1"/>
</dbReference>
<evidence type="ECO:0000313" key="2">
    <source>
        <dbReference type="Proteomes" id="UP000231259"/>
    </source>
</evidence>
<dbReference type="Gene3D" id="3.40.50.1000">
    <property type="entry name" value="HAD superfamily/HAD-like"/>
    <property type="match status" value="1"/>
</dbReference>
<comment type="caution">
    <text evidence="1">The sequence shown here is derived from an EMBL/GenBank/DDBJ whole genome shotgun (WGS) entry which is preliminary data.</text>
</comment>
<organism evidence="1 2">
    <name type="scientific">Puniceibacterium antarcticum</name>
    <dbReference type="NCBI Taxonomy" id="1206336"/>
    <lineage>
        <taxon>Bacteria</taxon>
        <taxon>Pseudomonadati</taxon>
        <taxon>Pseudomonadota</taxon>
        <taxon>Alphaproteobacteria</taxon>
        <taxon>Rhodobacterales</taxon>
        <taxon>Paracoccaceae</taxon>
        <taxon>Puniceibacterium</taxon>
    </lineage>
</organism>
<dbReference type="PANTHER" id="PTHR18901">
    <property type="entry name" value="2-DEOXYGLUCOSE-6-PHOSPHATE PHOSPHATASE 2"/>
    <property type="match status" value="1"/>
</dbReference>
<reference evidence="1 2" key="1">
    <citation type="submission" date="2013-09" db="EMBL/GenBank/DDBJ databases">
        <title>Genome sequencing of Phaeobacter antarcticus sp. nov. SM1211.</title>
        <authorList>
            <person name="Zhang X.-Y."/>
            <person name="Liu C."/>
            <person name="Chen X.-L."/>
            <person name="Xie B.-B."/>
            <person name="Qin Q.-L."/>
            <person name="Rong J.-C."/>
            <person name="Zhang Y.-Z."/>
        </authorList>
    </citation>
    <scope>NUCLEOTIDE SEQUENCE [LARGE SCALE GENOMIC DNA]</scope>
    <source>
        <strain evidence="1 2">SM1211</strain>
    </source>
</reference>
<accession>A0A2G8RC69</accession>
<protein>
    <recommendedName>
        <fullName evidence="3">Hydrolase</fullName>
    </recommendedName>
</protein>
<dbReference type="RefSeq" id="WP_099911829.1">
    <property type="nucleotide sequence ID" value="NZ_AWWI01000111.1"/>
</dbReference>
<dbReference type="InterPro" id="IPR023198">
    <property type="entry name" value="PGP-like_dom2"/>
</dbReference>
<dbReference type="Pfam" id="PF13419">
    <property type="entry name" value="HAD_2"/>
    <property type="match status" value="1"/>
</dbReference>
<dbReference type="SUPFAM" id="SSF56784">
    <property type="entry name" value="HAD-like"/>
    <property type="match status" value="1"/>
</dbReference>
<dbReference type="SFLD" id="SFLDS00003">
    <property type="entry name" value="Haloacid_Dehalogenase"/>
    <property type="match status" value="1"/>
</dbReference>
<keyword evidence="2" id="KW-1185">Reference proteome</keyword>
<name>A0A2G8RC69_9RHOB</name>
<dbReference type="InterPro" id="IPR023214">
    <property type="entry name" value="HAD_sf"/>
</dbReference>
<evidence type="ECO:0008006" key="3">
    <source>
        <dbReference type="Google" id="ProtNLM"/>
    </source>
</evidence>
<dbReference type="InterPro" id="IPR041492">
    <property type="entry name" value="HAD_2"/>
</dbReference>
<dbReference type="SFLD" id="SFLDG01135">
    <property type="entry name" value="C1.5.6:_HAD__Beta-PGM__Phospha"/>
    <property type="match status" value="1"/>
</dbReference>
<dbReference type="Proteomes" id="UP000231259">
    <property type="component" value="Unassembled WGS sequence"/>
</dbReference>
<dbReference type="Gene3D" id="1.10.150.240">
    <property type="entry name" value="Putative phosphatase, domain 2"/>
    <property type="match status" value="1"/>
</dbReference>
<dbReference type="InterPro" id="IPR006439">
    <property type="entry name" value="HAD-SF_hydro_IA"/>
</dbReference>
<dbReference type="SFLD" id="SFLDG01129">
    <property type="entry name" value="C1.5:_HAD__Beta-PGM__Phosphata"/>
    <property type="match status" value="1"/>
</dbReference>
<dbReference type="EMBL" id="AWWI01000111">
    <property type="protein sequence ID" value="PIL19137.1"/>
    <property type="molecule type" value="Genomic_DNA"/>
</dbReference>
<gene>
    <name evidence="1" type="ORF">P775_16275</name>
</gene>
<dbReference type="InterPro" id="IPR036412">
    <property type="entry name" value="HAD-like_sf"/>
</dbReference>
<dbReference type="PANTHER" id="PTHR18901:SF38">
    <property type="entry name" value="PSEUDOURIDINE-5'-PHOSPHATASE"/>
    <property type="match status" value="1"/>
</dbReference>
<evidence type="ECO:0000313" key="1">
    <source>
        <dbReference type="EMBL" id="PIL19137.1"/>
    </source>
</evidence>